<dbReference type="PROSITE" id="PS51879">
    <property type="entry name" value="RST"/>
    <property type="match status" value="1"/>
</dbReference>
<dbReference type="GO" id="GO:0005634">
    <property type="term" value="C:nucleus"/>
    <property type="evidence" value="ECO:0007669"/>
    <property type="project" value="UniProtKB-SubCell"/>
</dbReference>
<evidence type="ECO:0000313" key="6">
    <source>
        <dbReference type="EMBL" id="ONL93933.1"/>
    </source>
</evidence>
<evidence type="ECO:0000259" key="5">
    <source>
        <dbReference type="PROSITE" id="PS51879"/>
    </source>
</evidence>
<keyword evidence="4" id="KW-0812">Transmembrane</keyword>
<name>A0A1D6JPI8_MAIZE</name>
<sequence>MRKNEVSKEYFLKTVRNIVGDKSCFTISNAVGGPTAPFRPQMADSNPRAHLIQGAATTVSGSVPTRSIVSGNAPVNQALGSSKVSAGMESQSQQLSAPKPLAATSLSQTQSLGIQEEPKIQGKKQLLFESLPATDLKYWSLERKLCQPLLITEKMFAYRETVLEEAHRGMELREHCRHIVDNDDRHYRFHSLCVHQGYCDRDGHLGARTISWAKEHGAAATISFVNNPNLCGPGTTKPCPDAPPFSPPPPYNPTTPMQSPGSSSSTTGAIVGGVAAGAALLFAVPAISFAYWRHRKPQEQAFFSMYLASKLVFDYYLSRNIRANNVYM</sequence>
<feature type="region of interest" description="Disordered" evidence="3">
    <location>
        <begin position="236"/>
        <end position="266"/>
    </location>
</feature>
<accession>A0A1D6JPI8</accession>
<dbReference type="InParanoid" id="A0A1D6JPI8"/>
<feature type="compositionally biased region" description="Pro residues" evidence="3">
    <location>
        <begin position="240"/>
        <end position="253"/>
    </location>
</feature>
<dbReference type="STRING" id="4577.A0A1D6JPI8"/>
<feature type="region of interest" description="Disordered" evidence="3">
    <location>
        <begin position="81"/>
        <end position="102"/>
    </location>
</feature>
<keyword evidence="2" id="KW-0539">Nucleus</keyword>
<reference evidence="6" key="1">
    <citation type="submission" date="2015-12" db="EMBL/GenBank/DDBJ databases">
        <title>Update maize B73 reference genome by single molecule sequencing technologies.</title>
        <authorList>
            <consortium name="Maize Genome Sequencing Project"/>
            <person name="Ware D."/>
        </authorList>
    </citation>
    <scope>NUCLEOTIDE SEQUENCE [LARGE SCALE GENOMIC DNA]</scope>
    <source>
        <tissue evidence="6">Seedling</tissue>
    </source>
</reference>
<dbReference type="InterPro" id="IPR022003">
    <property type="entry name" value="RST"/>
</dbReference>
<dbReference type="EMBL" id="CM007647">
    <property type="protein sequence ID" value="ONL93923.1"/>
    <property type="molecule type" value="Genomic_DNA"/>
</dbReference>
<evidence type="ECO:0000256" key="3">
    <source>
        <dbReference type="SAM" id="MobiDB-lite"/>
    </source>
</evidence>
<keyword evidence="4" id="KW-1133">Transmembrane helix</keyword>
<evidence type="ECO:0000256" key="1">
    <source>
        <dbReference type="ARBA" id="ARBA00004123"/>
    </source>
</evidence>
<dbReference type="EMBL" id="CM007647">
    <property type="protein sequence ID" value="ONL93933.1"/>
    <property type="molecule type" value="Genomic_DNA"/>
</dbReference>
<keyword evidence="4" id="KW-0472">Membrane</keyword>
<feature type="domain" description="RST" evidence="5">
    <location>
        <begin position="1"/>
        <end position="37"/>
    </location>
</feature>
<dbReference type="AlphaFoldDB" id="A0A1D6JPI8"/>
<evidence type="ECO:0000256" key="2">
    <source>
        <dbReference type="ARBA" id="ARBA00023242"/>
    </source>
</evidence>
<organism evidence="6">
    <name type="scientific">Zea mays</name>
    <name type="common">Maize</name>
    <dbReference type="NCBI Taxonomy" id="4577"/>
    <lineage>
        <taxon>Eukaryota</taxon>
        <taxon>Viridiplantae</taxon>
        <taxon>Streptophyta</taxon>
        <taxon>Embryophyta</taxon>
        <taxon>Tracheophyta</taxon>
        <taxon>Spermatophyta</taxon>
        <taxon>Magnoliopsida</taxon>
        <taxon>Liliopsida</taxon>
        <taxon>Poales</taxon>
        <taxon>Poaceae</taxon>
        <taxon>PACMAD clade</taxon>
        <taxon>Panicoideae</taxon>
        <taxon>Andropogonodae</taxon>
        <taxon>Andropogoneae</taxon>
        <taxon>Tripsacinae</taxon>
        <taxon>Zea</taxon>
    </lineage>
</organism>
<dbReference type="EMBL" id="CM007647">
    <property type="protein sequence ID" value="ONL93936.1"/>
    <property type="molecule type" value="Genomic_DNA"/>
</dbReference>
<comment type="subcellular location">
    <subcellularLocation>
        <location evidence="1">Nucleus</location>
    </subcellularLocation>
</comment>
<proteinExistence type="predicted"/>
<feature type="compositionally biased region" description="Polar residues" evidence="3">
    <location>
        <begin position="81"/>
        <end position="96"/>
    </location>
</feature>
<protein>
    <recommendedName>
        <fullName evidence="5">RST domain-containing protein</fullName>
    </recommendedName>
</protein>
<dbReference type="IntAct" id="A0A1D6JPI8">
    <property type="interactions" value="1"/>
</dbReference>
<evidence type="ECO:0000256" key="4">
    <source>
        <dbReference type="SAM" id="Phobius"/>
    </source>
</evidence>
<gene>
    <name evidence="6" type="ORF">ZEAMMB73_Zm00001d027788</name>
</gene>
<dbReference type="ExpressionAtlas" id="A0A1D6JPI8">
    <property type="expression patterns" value="baseline and differential"/>
</dbReference>
<feature type="transmembrane region" description="Helical" evidence="4">
    <location>
        <begin position="269"/>
        <end position="292"/>
    </location>
</feature>